<protein>
    <recommendedName>
        <fullName evidence="2">Antitoxin Xre/MbcA/ParS-like toxin-binding domain-containing protein</fullName>
    </recommendedName>
</protein>
<accession>A0ABT3HGL3</accession>
<gene>
    <name evidence="3" type="ORF">M2319_003890</name>
</gene>
<dbReference type="Pfam" id="PF09722">
    <property type="entry name" value="Xre_MbcA_ParS_C"/>
    <property type="match status" value="1"/>
</dbReference>
<sequence>MSHATAKNSRPSSRLVRPRHRAEETQILKRIEAWAGGPKKAQDWYRSFAIPAFGDRTAEALVKSGEADAVRDYLDAVATGTFQ</sequence>
<feature type="region of interest" description="Disordered" evidence="1">
    <location>
        <begin position="1"/>
        <end position="22"/>
    </location>
</feature>
<feature type="domain" description="Antitoxin Xre/MbcA/ParS-like toxin-binding" evidence="2">
    <location>
        <begin position="32"/>
        <end position="78"/>
    </location>
</feature>
<evidence type="ECO:0000256" key="1">
    <source>
        <dbReference type="SAM" id="MobiDB-lite"/>
    </source>
</evidence>
<reference evidence="4" key="1">
    <citation type="submission" date="2023-07" db="EMBL/GenBank/DDBJ databases">
        <title>Genome sequencing of Purple Non-Sulfur Bacteria from various extreme environments.</title>
        <authorList>
            <person name="Mayer M."/>
        </authorList>
    </citation>
    <scope>NUCLEOTIDE SEQUENCE [LARGE SCALE GENOMIC DNA]</scope>
    <source>
        <strain evidence="4">DSM 17935</strain>
    </source>
</reference>
<evidence type="ECO:0000259" key="2">
    <source>
        <dbReference type="Pfam" id="PF09722"/>
    </source>
</evidence>
<dbReference type="Proteomes" id="UP001209755">
    <property type="component" value="Unassembled WGS sequence"/>
</dbReference>
<keyword evidence="4" id="KW-1185">Reference proteome</keyword>
<evidence type="ECO:0000313" key="4">
    <source>
        <dbReference type="Proteomes" id="UP001209755"/>
    </source>
</evidence>
<organism evidence="3 4">
    <name type="scientific">Rhodobium gokarnense</name>
    <dbReference type="NCBI Taxonomy" id="364296"/>
    <lineage>
        <taxon>Bacteria</taxon>
        <taxon>Pseudomonadati</taxon>
        <taxon>Pseudomonadota</taxon>
        <taxon>Alphaproteobacteria</taxon>
        <taxon>Hyphomicrobiales</taxon>
        <taxon>Rhodobiaceae</taxon>
        <taxon>Rhodobium</taxon>
    </lineage>
</organism>
<dbReference type="EMBL" id="JAOQNS010000013">
    <property type="protein sequence ID" value="MCW2309534.1"/>
    <property type="molecule type" value="Genomic_DNA"/>
</dbReference>
<proteinExistence type="predicted"/>
<feature type="compositionally biased region" description="Polar residues" evidence="1">
    <location>
        <begin position="1"/>
        <end position="12"/>
    </location>
</feature>
<evidence type="ECO:0000313" key="3">
    <source>
        <dbReference type="EMBL" id="MCW2309534.1"/>
    </source>
</evidence>
<name>A0ABT3HGL3_9HYPH</name>
<dbReference type="InterPro" id="IPR024467">
    <property type="entry name" value="Xre/MbcA/ParS-like_toxin-bd"/>
</dbReference>
<comment type="caution">
    <text evidence="3">The sequence shown here is derived from an EMBL/GenBank/DDBJ whole genome shotgun (WGS) entry which is preliminary data.</text>
</comment>